<keyword evidence="5" id="KW-0813">Transport</keyword>
<dbReference type="Proteomes" id="UP000580856">
    <property type="component" value="Unassembled WGS sequence"/>
</dbReference>
<organism evidence="5 6">
    <name type="scientific">Desulfobaculum xiamenense</name>
    <dbReference type="NCBI Taxonomy" id="995050"/>
    <lineage>
        <taxon>Bacteria</taxon>
        <taxon>Pseudomonadati</taxon>
        <taxon>Thermodesulfobacteriota</taxon>
        <taxon>Desulfovibrionia</taxon>
        <taxon>Desulfovibrionales</taxon>
        <taxon>Desulfovibrionaceae</taxon>
        <taxon>Desulfobaculum</taxon>
    </lineage>
</organism>
<evidence type="ECO:0000313" key="5">
    <source>
        <dbReference type="EMBL" id="NJB66612.1"/>
    </source>
</evidence>
<evidence type="ECO:0000313" key="6">
    <source>
        <dbReference type="Proteomes" id="UP000580856"/>
    </source>
</evidence>
<keyword evidence="2" id="KW-0472">Membrane</keyword>
<accession>A0A846QJF4</accession>
<proteinExistence type="predicted"/>
<dbReference type="InterPro" id="IPR036291">
    <property type="entry name" value="NAD(P)-bd_dom_sf"/>
</dbReference>
<dbReference type="SUPFAM" id="SSF116726">
    <property type="entry name" value="TrkA C-terminal domain-like"/>
    <property type="match status" value="1"/>
</dbReference>
<feature type="domain" description="RCK N-terminal" evidence="3">
    <location>
        <begin position="140"/>
        <end position="256"/>
    </location>
</feature>
<dbReference type="InterPro" id="IPR013099">
    <property type="entry name" value="K_chnl_dom"/>
</dbReference>
<dbReference type="InterPro" id="IPR036721">
    <property type="entry name" value="RCK_C_sf"/>
</dbReference>
<dbReference type="GO" id="GO:0008324">
    <property type="term" value="F:monoatomic cation transmembrane transporter activity"/>
    <property type="evidence" value="ECO:0007669"/>
    <property type="project" value="InterPro"/>
</dbReference>
<evidence type="ECO:0000259" key="4">
    <source>
        <dbReference type="PROSITE" id="PS51202"/>
    </source>
</evidence>
<dbReference type="Gene3D" id="3.40.50.720">
    <property type="entry name" value="NAD(P)-binding Rossmann-like Domain"/>
    <property type="match status" value="1"/>
</dbReference>
<dbReference type="AlphaFoldDB" id="A0A846QJF4"/>
<dbReference type="InterPro" id="IPR050721">
    <property type="entry name" value="Trk_Ktr_HKT_K-transport"/>
</dbReference>
<gene>
    <name evidence="5" type="ORF">GGQ74_000252</name>
</gene>
<keyword evidence="6" id="KW-1185">Reference proteome</keyword>
<dbReference type="PROSITE" id="PS51201">
    <property type="entry name" value="RCK_N"/>
    <property type="match status" value="1"/>
</dbReference>
<comment type="caution">
    <text evidence="5">The sequence shown here is derived from an EMBL/GenBank/DDBJ whole genome shotgun (WGS) entry which is preliminary data.</text>
</comment>
<dbReference type="EMBL" id="JAATJA010000001">
    <property type="protein sequence ID" value="NJB66612.1"/>
    <property type="molecule type" value="Genomic_DNA"/>
</dbReference>
<reference evidence="5 6" key="1">
    <citation type="submission" date="2020-03" db="EMBL/GenBank/DDBJ databases">
        <title>Genomic Encyclopedia of Type Strains, Phase IV (KMG-IV): sequencing the most valuable type-strain genomes for metagenomic binning, comparative biology and taxonomic classification.</title>
        <authorList>
            <person name="Goeker M."/>
        </authorList>
    </citation>
    <scope>NUCLEOTIDE SEQUENCE [LARGE SCALE GENOMIC DNA]</scope>
    <source>
        <strain evidence="5 6">DSM 24233</strain>
    </source>
</reference>
<dbReference type="InterPro" id="IPR006037">
    <property type="entry name" value="RCK_C"/>
</dbReference>
<keyword evidence="2" id="KW-1133">Transmembrane helix</keyword>
<protein>
    <submittedName>
        <fullName evidence="5">Voltage-gated potassium channel</fullName>
    </submittedName>
</protein>
<keyword evidence="2" id="KW-0812">Transmembrane</keyword>
<dbReference type="PANTHER" id="PTHR43833:SF9">
    <property type="entry name" value="POTASSIUM CHANNEL PROTEIN YUGO-RELATED"/>
    <property type="match status" value="1"/>
</dbReference>
<feature type="transmembrane region" description="Helical" evidence="2">
    <location>
        <begin position="37"/>
        <end position="58"/>
    </location>
</feature>
<evidence type="ECO:0000256" key="2">
    <source>
        <dbReference type="SAM" id="Phobius"/>
    </source>
</evidence>
<dbReference type="InterPro" id="IPR003148">
    <property type="entry name" value="RCK_N"/>
</dbReference>
<keyword evidence="5" id="KW-0406">Ion transport</keyword>
<dbReference type="SUPFAM" id="SSF51735">
    <property type="entry name" value="NAD(P)-binding Rossmann-fold domains"/>
    <property type="match status" value="1"/>
</dbReference>
<dbReference type="GO" id="GO:0005886">
    <property type="term" value="C:plasma membrane"/>
    <property type="evidence" value="ECO:0007669"/>
    <property type="project" value="UniProtKB-SubCell"/>
</dbReference>
<keyword evidence="5" id="KW-0407">Ion channel</keyword>
<dbReference type="SUPFAM" id="SSF81324">
    <property type="entry name" value="Voltage-gated potassium channels"/>
    <property type="match status" value="1"/>
</dbReference>
<dbReference type="Pfam" id="PF07885">
    <property type="entry name" value="Ion_trans_2"/>
    <property type="match status" value="1"/>
</dbReference>
<dbReference type="PROSITE" id="PS51202">
    <property type="entry name" value="RCK_C"/>
    <property type="match status" value="1"/>
</dbReference>
<evidence type="ECO:0000256" key="1">
    <source>
        <dbReference type="ARBA" id="ARBA00004651"/>
    </source>
</evidence>
<dbReference type="Gene3D" id="3.30.70.1450">
    <property type="entry name" value="Regulator of K+ conductance, C-terminal domain"/>
    <property type="match status" value="1"/>
</dbReference>
<feature type="transmembrane region" description="Helical" evidence="2">
    <location>
        <begin position="94"/>
        <end position="114"/>
    </location>
</feature>
<dbReference type="Pfam" id="PF02080">
    <property type="entry name" value="TrkA_C"/>
    <property type="match status" value="1"/>
</dbReference>
<dbReference type="Gene3D" id="1.10.287.70">
    <property type="match status" value="1"/>
</dbReference>
<dbReference type="PANTHER" id="PTHR43833">
    <property type="entry name" value="POTASSIUM CHANNEL PROTEIN 2-RELATED-RELATED"/>
    <property type="match status" value="1"/>
</dbReference>
<feature type="domain" description="RCK C-terminal" evidence="4">
    <location>
        <begin position="280"/>
        <end position="363"/>
    </location>
</feature>
<comment type="subcellular location">
    <subcellularLocation>
        <location evidence="1">Cell membrane</location>
        <topology evidence="1">Multi-pass membrane protein</topology>
    </subcellularLocation>
</comment>
<dbReference type="Pfam" id="PF02254">
    <property type="entry name" value="TrkA_N"/>
    <property type="match status" value="1"/>
</dbReference>
<evidence type="ECO:0000259" key="3">
    <source>
        <dbReference type="PROSITE" id="PS51201"/>
    </source>
</evidence>
<sequence>MSISLRRIPARRFVMPKLGRMFSQVRVSNLRRRYGSFFPLLMGTVTLFLIFFGGVYAYMEIEGWNYLDSFFMVLIALSTVGFEEVHPLSEKGMILTSILILLGVGNFAFLVGSFTQILVEGRLQTVWGRLRVQKAIDGLSNHIIVCGYGRIGSIAVREILREGIPVVSIEKAPDLLAKMEEDDVLYISGDATDDEVLDRAGISRAKALITALSQEADNVYVALTARQINPDLYIVARADHETHISRLERAGADRVMLPHTLGGVRMAQSVLRPTVTSFLELTLSKHELDLNMEELEITERSEFKGKNLIESKLRQRFNIIVISIKKADGKMIFNPSAQTVLEEGDTIVIVGNKENLRELWEII</sequence>
<dbReference type="GO" id="GO:0006813">
    <property type="term" value="P:potassium ion transport"/>
    <property type="evidence" value="ECO:0007669"/>
    <property type="project" value="InterPro"/>
</dbReference>
<name>A0A846QJF4_9BACT</name>